<feature type="compositionally biased region" description="Low complexity" evidence="1">
    <location>
        <begin position="207"/>
        <end position="220"/>
    </location>
</feature>
<evidence type="ECO:0000313" key="3">
    <source>
        <dbReference type="EMBL" id="KGQ09655.1"/>
    </source>
</evidence>
<dbReference type="GO" id="GO:0005829">
    <property type="term" value="C:cytosol"/>
    <property type="evidence" value="ECO:0007669"/>
    <property type="project" value="TreeGrafter"/>
</dbReference>
<dbReference type="HOGENOM" id="CLU_026967_3_0_1"/>
<dbReference type="Pfam" id="PF20511">
    <property type="entry name" value="PMI_typeI_cat"/>
    <property type="match status" value="1"/>
</dbReference>
<dbReference type="PRINTS" id="PR00714">
    <property type="entry name" value="MAN6PISMRASE"/>
</dbReference>
<dbReference type="InterPro" id="IPR016305">
    <property type="entry name" value="Mannose-6-P_Isomerase"/>
</dbReference>
<name>A0A0A2VU55_BEABA</name>
<feature type="domain" description="Phosphomannose isomerase type I catalytic" evidence="2">
    <location>
        <begin position="8"/>
        <end position="152"/>
    </location>
</feature>
<dbReference type="UniPathway" id="UPA00126">
    <property type="reaction ID" value="UER00423"/>
</dbReference>
<dbReference type="eggNOG" id="KOG2757">
    <property type="taxonomic scope" value="Eukaryota"/>
</dbReference>
<organism evidence="3 4">
    <name type="scientific">Beauveria bassiana D1-5</name>
    <dbReference type="NCBI Taxonomy" id="1245745"/>
    <lineage>
        <taxon>Eukaryota</taxon>
        <taxon>Fungi</taxon>
        <taxon>Dikarya</taxon>
        <taxon>Ascomycota</taxon>
        <taxon>Pezizomycotina</taxon>
        <taxon>Sordariomycetes</taxon>
        <taxon>Hypocreomycetidae</taxon>
        <taxon>Hypocreales</taxon>
        <taxon>Cordycipitaceae</taxon>
        <taxon>Beauveria</taxon>
    </lineage>
</organism>
<dbReference type="Gene3D" id="2.60.120.10">
    <property type="entry name" value="Jelly Rolls"/>
    <property type="match status" value="1"/>
</dbReference>
<accession>A0A0A2VU55</accession>
<feature type="compositionally biased region" description="Basic and acidic residues" evidence="1">
    <location>
        <begin position="233"/>
        <end position="242"/>
    </location>
</feature>
<reference evidence="3 4" key="1">
    <citation type="submission" date="2012-10" db="EMBL/GenBank/DDBJ databases">
        <title>Genome sequencing and analysis of entomopathogenic fungi Beauveria bassiana D1-5.</title>
        <authorList>
            <person name="Li Q."/>
            <person name="Wang L."/>
            <person name="Zhang Z."/>
            <person name="Wang Q."/>
            <person name="Ren J."/>
            <person name="Wang M."/>
            <person name="Xu W."/>
            <person name="Wang J."/>
            <person name="Lu Y."/>
            <person name="Du Q."/>
            <person name="Sun Z."/>
        </authorList>
    </citation>
    <scope>NUCLEOTIDE SEQUENCE [LARGE SCALE GENOMIC DNA]</scope>
    <source>
        <strain evidence="3 4">D1-5</strain>
    </source>
</reference>
<evidence type="ECO:0000259" key="2">
    <source>
        <dbReference type="Pfam" id="PF20511"/>
    </source>
</evidence>
<dbReference type="GO" id="GO:0009298">
    <property type="term" value="P:GDP-mannose biosynthetic process"/>
    <property type="evidence" value="ECO:0007669"/>
    <property type="project" value="UniProtKB-UniPathway"/>
</dbReference>
<dbReference type="InterPro" id="IPR011051">
    <property type="entry name" value="RmlC_Cupin_sf"/>
</dbReference>
<dbReference type="AlphaFoldDB" id="A0A0A2VU55"/>
<dbReference type="InterPro" id="IPR046457">
    <property type="entry name" value="PMI_typeI_cat"/>
</dbReference>
<sequence>MGTVSRIFPFAGTCNNYEWGRKGSKSLAARLCAASPETDFKIDEEKRYSEMWFGDYPNFPGRLGDGRPLGDVLRDHKNELLGEHSVGKWGDQLPYLPKILSIAKALPLQVHPNKDLAAKLHTQNPEQFTDPNHKPEIAIALSHFELFAGWKELDEIAQLFRTPFLRGVMPPSAASSSRWTDETLREVVRALLKADADSVRAMQAELAPPAARAARPAGAVHRPRPRRARRRAVHELPHARPR</sequence>
<gene>
    <name evidence="3" type="ORF">BBAD15_g4995</name>
</gene>
<feature type="region of interest" description="Disordered" evidence="1">
    <location>
        <begin position="207"/>
        <end position="242"/>
    </location>
</feature>
<dbReference type="InterPro" id="IPR014710">
    <property type="entry name" value="RmlC-like_jellyroll"/>
</dbReference>
<dbReference type="Proteomes" id="UP000030106">
    <property type="component" value="Unassembled WGS sequence"/>
</dbReference>
<proteinExistence type="predicted"/>
<dbReference type="GO" id="GO:0008270">
    <property type="term" value="F:zinc ion binding"/>
    <property type="evidence" value="ECO:0007669"/>
    <property type="project" value="InterPro"/>
</dbReference>
<evidence type="ECO:0000313" key="4">
    <source>
        <dbReference type="Proteomes" id="UP000030106"/>
    </source>
</evidence>
<protein>
    <submittedName>
        <fullName evidence="3">Mannose-6-phosphate isomerase</fullName>
    </submittedName>
</protein>
<dbReference type="PANTHER" id="PTHR10309">
    <property type="entry name" value="MANNOSE-6-PHOSPHATE ISOMERASE"/>
    <property type="match status" value="1"/>
</dbReference>
<dbReference type="GO" id="GO:0004476">
    <property type="term" value="F:mannose-6-phosphate isomerase activity"/>
    <property type="evidence" value="ECO:0007669"/>
    <property type="project" value="InterPro"/>
</dbReference>
<evidence type="ECO:0000256" key="1">
    <source>
        <dbReference type="SAM" id="MobiDB-lite"/>
    </source>
</evidence>
<dbReference type="EMBL" id="ANFO01000417">
    <property type="protein sequence ID" value="KGQ09655.1"/>
    <property type="molecule type" value="Genomic_DNA"/>
</dbReference>
<keyword evidence="3" id="KW-0413">Isomerase</keyword>
<feature type="compositionally biased region" description="Basic residues" evidence="1">
    <location>
        <begin position="221"/>
        <end position="232"/>
    </location>
</feature>
<comment type="caution">
    <text evidence="3">The sequence shown here is derived from an EMBL/GenBank/DDBJ whole genome shotgun (WGS) entry which is preliminary data.</text>
</comment>
<dbReference type="SUPFAM" id="SSF51182">
    <property type="entry name" value="RmlC-like cupins"/>
    <property type="match status" value="1"/>
</dbReference>
<dbReference type="OrthoDB" id="6605218at2759"/>
<dbReference type="PANTHER" id="PTHR10309:SF4">
    <property type="entry name" value="MANNOSE-6-PHOSPHATE ISOMERASE"/>
    <property type="match status" value="1"/>
</dbReference>
<dbReference type="STRING" id="1245745.A0A0A2VU55"/>